<evidence type="ECO:0000313" key="1">
    <source>
        <dbReference type="EMBL" id="KAF9650344.1"/>
    </source>
</evidence>
<gene>
    <name evidence="1" type="ORF">BDM02DRAFT_1459447</name>
</gene>
<proteinExistence type="predicted"/>
<organism evidence="1 2">
    <name type="scientific">Thelephora ganbajun</name>
    <name type="common">Ganba fungus</name>
    <dbReference type="NCBI Taxonomy" id="370292"/>
    <lineage>
        <taxon>Eukaryota</taxon>
        <taxon>Fungi</taxon>
        <taxon>Dikarya</taxon>
        <taxon>Basidiomycota</taxon>
        <taxon>Agaricomycotina</taxon>
        <taxon>Agaricomycetes</taxon>
        <taxon>Thelephorales</taxon>
        <taxon>Thelephoraceae</taxon>
        <taxon>Thelephora</taxon>
    </lineage>
</organism>
<reference evidence="1" key="1">
    <citation type="submission" date="2019-10" db="EMBL/GenBank/DDBJ databases">
        <authorList>
            <consortium name="DOE Joint Genome Institute"/>
            <person name="Kuo A."/>
            <person name="Miyauchi S."/>
            <person name="Kiss E."/>
            <person name="Drula E."/>
            <person name="Kohler A."/>
            <person name="Sanchez-Garcia M."/>
            <person name="Andreopoulos B."/>
            <person name="Barry K.W."/>
            <person name="Bonito G."/>
            <person name="Buee M."/>
            <person name="Carver A."/>
            <person name="Chen C."/>
            <person name="Cichocki N."/>
            <person name="Clum A."/>
            <person name="Culley D."/>
            <person name="Crous P.W."/>
            <person name="Fauchery L."/>
            <person name="Girlanda M."/>
            <person name="Hayes R."/>
            <person name="Keri Z."/>
            <person name="Labutti K."/>
            <person name="Lipzen A."/>
            <person name="Lombard V."/>
            <person name="Magnuson J."/>
            <person name="Maillard F."/>
            <person name="Morin E."/>
            <person name="Murat C."/>
            <person name="Nolan M."/>
            <person name="Ohm R."/>
            <person name="Pangilinan J."/>
            <person name="Pereira M."/>
            <person name="Perotto S."/>
            <person name="Peter M."/>
            <person name="Riley R."/>
            <person name="Sitrit Y."/>
            <person name="Stielow B."/>
            <person name="Szollosi G."/>
            <person name="Zifcakova L."/>
            <person name="Stursova M."/>
            <person name="Spatafora J.W."/>
            <person name="Tedersoo L."/>
            <person name="Vaario L.-M."/>
            <person name="Yamada A."/>
            <person name="Yan M."/>
            <person name="Wang P."/>
            <person name="Xu J."/>
            <person name="Bruns T."/>
            <person name="Baldrian P."/>
            <person name="Vilgalys R."/>
            <person name="Henrissat B."/>
            <person name="Grigoriev I.V."/>
            <person name="Hibbett D."/>
            <person name="Nagy L.G."/>
            <person name="Martin F.M."/>
        </authorList>
    </citation>
    <scope>NUCLEOTIDE SEQUENCE</scope>
    <source>
        <strain evidence="1">P2</strain>
    </source>
</reference>
<dbReference type="Proteomes" id="UP000886501">
    <property type="component" value="Unassembled WGS sequence"/>
</dbReference>
<accession>A0ACB6ZL83</accession>
<sequence length="417" mass="44253">MDLDGEEEEDQEYYGAGMENVLASAGIITSPTLPPPDHGPIDHTGVGVHVSGVSTTPTVVEDSLWGDPLEEMNKRQKKKDEEEVLLCNFHGKVCSRGICKVYEKQLREQRKKLKETQEPQNWRNGTNGPDSGRGGRGGRGGARGTRGILLRGRGGFLRDSGPRSPRDENKAPKKPNGVTSPRNAWPKPDNNPKANGDRGANKNAWSPSEMGESAKPVEESNSNPDVKDNGKDNGNDDGRPWNAPAAKDWSQSEIGGGSQAGPRPGPEGAGSKPNNKDPGLGDTPDPNPSGQEVRLKSPVKSAWGNAGGAKDWTPSELGLEDSVSQRGGGFRTPPNREPGKKSWADLVEDGDEMEYTNGDELAPVVAPAPDIEGGGDGGDEGWVESGKSKSKGKGEGKGRGKAKSATGWSDVTNQGFW</sequence>
<reference evidence="1" key="2">
    <citation type="journal article" date="2020" name="Nat. Commun.">
        <title>Large-scale genome sequencing of mycorrhizal fungi provides insights into the early evolution of symbiotic traits.</title>
        <authorList>
            <person name="Miyauchi S."/>
            <person name="Kiss E."/>
            <person name="Kuo A."/>
            <person name="Drula E."/>
            <person name="Kohler A."/>
            <person name="Sanchez-Garcia M."/>
            <person name="Morin E."/>
            <person name="Andreopoulos B."/>
            <person name="Barry K.W."/>
            <person name="Bonito G."/>
            <person name="Buee M."/>
            <person name="Carver A."/>
            <person name="Chen C."/>
            <person name="Cichocki N."/>
            <person name="Clum A."/>
            <person name="Culley D."/>
            <person name="Crous P.W."/>
            <person name="Fauchery L."/>
            <person name="Girlanda M."/>
            <person name="Hayes R.D."/>
            <person name="Keri Z."/>
            <person name="LaButti K."/>
            <person name="Lipzen A."/>
            <person name="Lombard V."/>
            <person name="Magnuson J."/>
            <person name="Maillard F."/>
            <person name="Murat C."/>
            <person name="Nolan M."/>
            <person name="Ohm R.A."/>
            <person name="Pangilinan J."/>
            <person name="Pereira M.F."/>
            <person name="Perotto S."/>
            <person name="Peter M."/>
            <person name="Pfister S."/>
            <person name="Riley R."/>
            <person name="Sitrit Y."/>
            <person name="Stielow J.B."/>
            <person name="Szollosi G."/>
            <person name="Zifcakova L."/>
            <person name="Stursova M."/>
            <person name="Spatafora J.W."/>
            <person name="Tedersoo L."/>
            <person name="Vaario L.M."/>
            <person name="Yamada A."/>
            <person name="Yan M."/>
            <person name="Wang P."/>
            <person name="Xu J."/>
            <person name="Bruns T."/>
            <person name="Baldrian P."/>
            <person name="Vilgalys R."/>
            <person name="Dunand C."/>
            <person name="Henrissat B."/>
            <person name="Grigoriev I.V."/>
            <person name="Hibbett D."/>
            <person name="Nagy L.G."/>
            <person name="Martin F.M."/>
        </authorList>
    </citation>
    <scope>NUCLEOTIDE SEQUENCE</scope>
    <source>
        <strain evidence="1">P2</strain>
    </source>
</reference>
<protein>
    <submittedName>
        <fullName evidence="1">Uncharacterized protein</fullName>
    </submittedName>
</protein>
<evidence type="ECO:0000313" key="2">
    <source>
        <dbReference type="Proteomes" id="UP000886501"/>
    </source>
</evidence>
<comment type="caution">
    <text evidence="1">The sequence shown here is derived from an EMBL/GenBank/DDBJ whole genome shotgun (WGS) entry which is preliminary data.</text>
</comment>
<dbReference type="EMBL" id="MU117986">
    <property type="protein sequence ID" value="KAF9650344.1"/>
    <property type="molecule type" value="Genomic_DNA"/>
</dbReference>
<name>A0ACB6ZL83_THEGA</name>
<keyword evidence="2" id="KW-1185">Reference proteome</keyword>